<reference evidence="4" key="1">
    <citation type="submission" date="2016-10" db="EMBL/GenBank/DDBJ databases">
        <authorList>
            <person name="Varghese N."/>
            <person name="Submissions S."/>
        </authorList>
    </citation>
    <scope>NUCLEOTIDE SEQUENCE [LARGE SCALE GENOMIC DNA]</scope>
    <source>
        <strain evidence="4">IBRC-M 10043</strain>
    </source>
</reference>
<feature type="compositionally biased region" description="Polar residues" evidence="1">
    <location>
        <begin position="209"/>
        <end position="246"/>
    </location>
</feature>
<dbReference type="AlphaFoldDB" id="A0A1H8Q890"/>
<protein>
    <recommendedName>
        <fullName evidence="2">NrS-1 polymerase-like HBD domain-containing protein</fullName>
    </recommendedName>
</protein>
<feature type="region of interest" description="Disordered" evidence="1">
    <location>
        <begin position="29"/>
        <end position="49"/>
    </location>
</feature>
<feature type="compositionally biased region" description="Basic and acidic residues" evidence="1">
    <location>
        <begin position="424"/>
        <end position="435"/>
    </location>
</feature>
<feature type="region of interest" description="Disordered" evidence="1">
    <location>
        <begin position="191"/>
        <end position="246"/>
    </location>
</feature>
<evidence type="ECO:0000313" key="4">
    <source>
        <dbReference type="Proteomes" id="UP000198775"/>
    </source>
</evidence>
<accession>A0A1H8Q890</accession>
<keyword evidence="4" id="KW-1185">Reference proteome</keyword>
<proteinExistence type="predicted"/>
<organism evidence="3 4">
    <name type="scientific">Halorientalis persicus</name>
    <dbReference type="NCBI Taxonomy" id="1367881"/>
    <lineage>
        <taxon>Archaea</taxon>
        <taxon>Methanobacteriati</taxon>
        <taxon>Methanobacteriota</taxon>
        <taxon>Stenosarchaea group</taxon>
        <taxon>Halobacteria</taxon>
        <taxon>Halobacteriales</taxon>
        <taxon>Haloarculaceae</taxon>
        <taxon>Halorientalis</taxon>
    </lineage>
</organism>
<gene>
    <name evidence="3" type="ORF">SAMN05216388_101384</name>
</gene>
<dbReference type="OrthoDB" id="238910at2157"/>
<evidence type="ECO:0000313" key="3">
    <source>
        <dbReference type="EMBL" id="SEO49973.1"/>
    </source>
</evidence>
<dbReference type="RefSeq" id="WP_092661321.1">
    <property type="nucleotide sequence ID" value="NZ_FOCX01000013.1"/>
</dbReference>
<feature type="region of interest" description="Disordered" evidence="1">
    <location>
        <begin position="354"/>
        <end position="455"/>
    </location>
</feature>
<feature type="domain" description="NrS-1 polymerase-like HBD" evidence="2">
    <location>
        <begin position="283"/>
        <end position="345"/>
    </location>
</feature>
<evidence type="ECO:0000256" key="1">
    <source>
        <dbReference type="SAM" id="MobiDB-lite"/>
    </source>
</evidence>
<sequence length="560" mass="62009">MMGNPENVPAELRQTDQWICWRTKTRDGKETKIPVEPGTGGHASTDDPTTWTSFREALQFSMQGDAVDGIGFVFTDEDPYVGVDLDDCREPESGETDAWATDVIQTLDSYTEVSPSGTGAHVLIKADIPGDRNRKDDIEIYETGRYFTVSGAPFPDRAGDIEERQRALESVYDEYIGEKTTMDTCWLEDEASTNGKGNGPKAKAGGAVLSSNGDTPTGPSGNGKASAQNGEPASTADTSNESASVPGLSRTNAALVQHALNAANGEKFQQLWEGNWKGRYESQSEADMAFCSMLAFWTDKDPHRMDTIFRQSGLMRDKWDADRGTETYGQKTISKALGHVTDTFDHSNLDLDDEQEQNAQSQSHRSESQSVDGSSPVRSAGGHQDSPAEDRSSSTTQSNQTEPDQTPPTESNRRDPVVRGSQAESRDHTQDRDPTDTNQSTSESRRRDDTGASRTTTTQYFEDWYTQILDFQGSVPPWVEQIAGRIQELEGEVDRNEQLMKHWKKKAEQQEEEITRLQQRIDRLEAALDVEDTAHEQPFSESEQPADDDDDSGRFGFLGL</sequence>
<evidence type="ECO:0000259" key="2">
    <source>
        <dbReference type="Pfam" id="PF22763"/>
    </source>
</evidence>
<feature type="compositionally biased region" description="Polar residues" evidence="1">
    <location>
        <begin position="393"/>
        <end position="410"/>
    </location>
</feature>
<dbReference type="Pfam" id="PF22763">
    <property type="entry name" value="NrS1-1_pol-like_HBD"/>
    <property type="match status" value="1"/>
</dbReference>
<feature type="compositionally biased region" description="Polar residues" evidence="1">
    <location>
        <begin position="357"/>
        <end position="377"/>
    </location>
</feature>
<dbReference type="EMBL" id="FOCX01000013">
    <property type="protein sequence ID" value="SEO49973.1"/>
    <property type="molecule type" value="Genomic_DNA"/>
</dbReference>
<feature type="region of interest" description="Disordered" evidence="1">
    <location>
        <begin position="528"/>
        <end position="560"/>
    </location>
</feature>
<dbReference type="Proteomes" id="UP000198775">
    <property type="component" value="Unassembled WGS sequence"/>
</dbReference>
<name>A0A1H8Q890_9EURY</name>
<dbReference type="InterPro" id="IPR054468">
    <property type="entry name" value="NrSPol-like_HBD"/>
</dbReference>